<keyword evidence="7" id="KW-0547">Nucleotide-binding</keyword>
<feature type="domain" description="PAS" evidence="14">
    <location>
        <begin position="9"/>
        <end position="52"/>
    </location>
</feature>
<evidence type="ECO:0000256" key="8">
    <source>
        <dbReference type="ARBA" id="ARBA00022777"/>
    </source>
</evidence>
<evidence type="ECO:0000256" key="9">
    <source>
        <dbReference type="ARBA" id="ARBA00022840"/>
    </source>
</evidence>
<keyword evidence="12" id="KW-0472">Membrane</keyword>
<accession>A0A7C4EIN8</accession>
<evidence type="ECO:0000256" key="7">
    <source>
        <dbReference type="ARBA" id="ARBA00022741"/>
    </source>
</evidence>
<evidence type="ECO:0000256" key="4">
    <source>
        <dbReference type="ARBA" id="ARBA00022553"/>
    </source>
</evidence>
<dbReference type="InterPro" id="IPR004358">
    <property type="entry name" value="Sig_transdc_His_kin-like_C"/>
</dbReference>
<dbReference type="SUPFAM" id="SSF47384">
    <property type="entry name" value="Homodimeric domain of signal transducing histidine kinase"/>
    <property type="match status" value="1"/>
</dbReference>
<comment type="caution">
    <text evidence="15">The sequence shown here is derived from an EMBL/GenBank/DDBJ whole genome shotgun (WGS) entry which is preliminary data.</text>
</comment>
<keyword evidence="10" id="KW-1133">Transmembrane helix</keyword>
<dbReference type="Gene3D" id="3.30.450.20">
    <property type="entry name" value="PAS domain"/>
    <property type="match status" value="1"/>
</dbReference>
<dbReference type="Pfam" id="PF02518">
    <property type="entry name" value="HATPase_c"/>
    <property type="match status" value="1"/>
</dbReference>
<dbReference type="Gene3D" id="3.30.565.10">
    <property type="entry name" value="Histidine kinase-like ATPase, C-terminal domain"/>
    <property type="match status" value="1"/>
</dbReference>
<dbReference type="GO" id="GO:0000155">
    <property type="term" value="F:phosphorelay sensor kinase activity"/>
    <property type="evidence" value="ECO:0007669"/>
    <property type="project" value="InterPro"/>
</dbReference>
<evidence type="ECO:0000256" key="6">
    <source>
        <dbReference type="ARBA" id="ARBA00022692"/>
    </source>
</evidence>
<evidence type="ECO:0000259" key="13">
    <source>
        <dbReference type="PROSITE" id="PS50109"/>
    </source>
</evidence>
<keyword evidence="4" id="KW-0597">Phosphoprotein</keyword>
<dbReference type="InterPro" id="IPR000014">
    <property type="entry name" value="PAS"/>
</dbReference>
<dbReference type="AlphaFoldDB" id="A0A7C4EIN8"/>
<dbReference type="GO" id="GO:0030295">
    <property type="term" value="F:protein kinase activator activity"/>
    <property type="evidence" value="ECO:0007669"/>
    <property type="project" value="TreeGrafter"/>
</dbReference>
<dbReference type="GO" id="GO:0016020">
    <property type="term" value="C:membrane"/>
    <property type="evidence" value="ECO:0007669"/>
    <property type="project" value="UniProtKB-SubCell"/>
</dbReference>
<reference evidence="15" key="1">
    <citation type="journal article" date="2020" name="mSystems">
        <title>Genome- and Community-Level Interaction Insights into Carbon Utilization and Element Cycling Functions of Hydrothermarchaeota in Hydrothermal Sediment.</title>
        <authorList>
            <person name="Zhou Z."/>
            <person name="Liu Y."/>
            <person name="Xu W."/>
            <person name="Pan J."/>
            <person name="Luo Z.H."/>
            <person name="Li M."/>
        </authorList>
    </citation>
    <scope>NUCLEOTIDE SEQUENCE [LARGE SCALE GENOMIC DNA]</scope>
    <source>
        <strain evidence="15">SpSt-413</strain>
    </source>
</reference>
<evidence type="ECO:0000259" key="14">
    <source>
        <dbReference type="PROSITE" id="PS50112"/>
    </source>
</evidence>
<keyword evidence="11" id="KW-0902">Two-component regulatory system</keyword>
<dbReference type="CDD" id="cd00082">
    <property type="entry name" value="HisKA"/>
    <property type="match status" value="1"/>
</dbReference>
<evidence type="ECO:0000256" key="11">
    <source>
        <dbReference type="ARBA" id="ARBA00023012"/>
    </source>
</evidence>
<dbReference type="Pfam" id="PF00512">
    <property type="entry name" value="HisKA"/>
    <property type="match status" value="1"/>
</dbReference>
<dbReference type="EMBL" id="DSRP01000403">
    <property type="protein sequence ID" value="HGG92449.1"/>
    <property type="molecule type" value="Genomic_DNA"/>
</dbReference>
<sequence length="356" mass="38237">MPFMLPFIQSTYLSTLLECMAAGVLIMNTRGDVYAANQAAGDLLGMDRKALLAARVDARTLAGFSNPREVEDYLAGTDAGPLQAVYTLPDGSERHYTLSRSRLVEYGKVFGVVLQITDVTHIFQAHEREKRINTQRIEALGQLSMAIAHQLRNPLMTIGGFAALLERRCALDAPCADYLTAIREGAARLEAVVREVTAFTAPRAPAPAACALRAVAREALEGLDAHAVNLTPEDGWPQAVLDPDLTRDALREVLLNAVEAVAGRDAPRVEVSWRMREGLPALSVADDGPGIAGDILPFVFDPFFTTKSVGVGMGLAKARRWMREQGGDIRLEAAPGGGTLVLLLPPGANTLNTGEI</sequence>
<organism evidence="15">
    <name type="scientific">Fundidesulfovibrio putealis</name>
    <dbReference type="NCBI Taxonomy" id="270496"/>
    <lineage>
        <taxon>Bacteria</taxon>
        <taxon>Pseudomonadati</taxon>
        <taxon>Thermodesulfobacteriota</taxon>
        <taxon>Desulfovibrionia</taxon>
        <taxon>Desulfovibrionales</taxon>
        <taxon>Desulfovibrionaceae</taxon>
        <taxon>Fundidesulfovibrio</taxon>
    </lineage>
</organism>
<keyword evidence="9" id="KW-0067">ATP-binding</keyword>
<dbReference type="PANTHER" id="PTHR42878:SF7">
    <property type="entry name" value="SENSOR HISTIDINE KINASE GLRK"/>
    <property type="match status" value="1"/>
</dbReference>
<dbReference type="SUPFAM" id="SSF55874">
    <property type="entry name" value="ATPase domain of HSP90 chaperone/DNA topoisomerase II/histidine kinase"/>
    <property type="match status" value="1"/>
</dbReference>
<evidence type="ECO:0000256" key="10">
    <source>
        <dbReference type="ARBA" id="ARBA00022989"/>
    </source>
</evidence>
<dbReference type="Gene3D" id="1.10.287.130">
    <property type="match status" value="1"/>
</dbReference>
<keyword evidence="6" id="KW-0812">Transmembrane</keyword>
<dbReference type="NCBIfam" id="TIGR00229">
    <property type="entry name" value="sensory_box"/>
    <property type="match status" value="1"/>
</dbReference>
<dbReference type="SUPFAM" id="SSF55785">
    <property type="entry name" value="PYP-like sensor domain (PAS domain)"/>
    <property type="match status" value="1"/>
</dbReference>
<comment type="subcellular location">
    <subcellularLocation>
        <location evidence="2">Membrane</location>
        <topology evidence="2">Multi-pass membrane protein</topology>
    </subcellularLocation>
</comment>
<dbReference type="GO" id="GO:0005524">
    <property type="term" value="F:ATP binding"/>
    <property type="evidence" value="ECO:0007669"/>
    <property type="project" value="UniProtKB-KW"/>
</dbReference>
<feature type="domain" description="Histidine kinase" evidence="13">
    <location>
        <begin position="146"/>
        <end position="348"/>
    </location>
</feature>
<evidence type="ECO:0000256" key="2">
    <source>
        <dbReference type="ARBA" id="ARBA00004141"/>
    </source>
</evidence>
<dbReference type="InterPro" id="IPR036097">
    <property type="entry name" value="HisK_dim/P_sf"/>
</dbReference>
<evidence type="ECO:0000256" key="5">
    <source>
        <dbReference type="ARBA" id="ARBA00022679"/>
    </source>
</evidence>
<evidence type="ECO:0000313" key="15">
    <source>
        <dbReference type="EMBL" id="HGG92449.1"/>
    </source>
</evidence>
<dbReference type="SMART" id="SM00388">
    <property type="entry name" value="HisKA"/>
    <property type="match status" value="1"/>
</dbReference>
<dbReference type="PANTHER" id="PTHR42878">
    <property type="entry name" value="TWO-COMPONENT HISTIDINE KINASE"/>
    <property type="match status" value="1"/>
</dbReference>
<comment type="catalytic activity">
    <reaction evidence="1">
        <text>ATP + protein L-histidine = ADP + protein N-phospho-L-histidine.</text>
        <dbReference type="EC" id="2.7.13.3"/>
    </reaction>
</comment>
<dbReference type="InterPro" id="IPR050351">
    <property type="entry name" value="BphY/WalK/GraS-like"/>
</dbReference>
<keyword evidence="5" id="KW-0808">Transferase</keyword>
<evidence type="ECO:0000256" key="1">
    <source>
        <dbReference type="ARBA" id="ARBA00000085"/>
    </source>
</evidence>
<dbReference type="PROSITE" id="PS50112">
    <property type="entry name" value="PAS"/>
    <property type="match status" value="1"/>
</dbReference>
<dbReference type="InterPro" id="IPR003661">
    <property type="entry name" value="HisK_dim/P_dom"/>
</dbReference>
<gene>
    <name evidence="15" type="ORF">ENR59_05795</name>
</gene>
<dbReference type="GO" id="GO:0007234">
    <property type="term" value="P:osmosensory signaling via phosphorelay pathway"/>
    <property type="evidence" value="ECO:0007669"/>
    <property type="project" value="TreeGrafter"/>
</dbReference>
<dbReference type="GO" id="GO:0000156">
    <property type="term" value="F:phosphorelay response regulator activity"/>
    <property type="evidence" value="ECO:0007669"/>
    <property type="project" value="TreeGrafter"/>
</dbReference>
<proteinExistence type="predicted"/>
<dbReference type="InterPro" id="IPR005467">
    <property type="entry name" value="His_kinase_dom"/>
</dbReference>
<dbReference type="PRINTS" id="PR00344">
    <property type="entry name" value="BCTRLSENSOR"/>
</dbReference>
<dbReference type="InterPro" id="IPR003594">
    <property type="entry name" value="HATPase_dom"/>
</dbReference>
<dbReference type="InterPro" id="IPR036890">
    <property type="entry name" value="HATPase_C_sf"/>
</dbReference>
<protein>
    <recommendedName>
        <fullName evidence="3">histidine kinase</fullName>
        <ecNumber evidence="3">2.7.13.3</ecNumber>
    </recommendedName>
</protein>
<name>A0A7C4EIN8_9BACT</name>
<dbReference type="EC" id="2.7.13.3" evidence="3"/>
<dbReference type="SMART" id="SM00387">
    <property type="entry name" value="HATPase_c"/>
    <property type="match status" value="1"/>
</dbReference>
<keyword evidence="8" id="KW-0418">Kinase</keyword>
<evidence type="ECO:0000256" key="12">
    <source>
        <dbReference type="ARBA" id="ARBA00023136"/>
    </source>
</evidence>
<dbReference type="PROSITE" id="PS50109">
    <property type="entry name" value="HIS_KIN"/>
    <property type="match status" value="1"/>
</dbReference>
<dbReference type="InterPro" id="IPR035965">
    <property type="entry name" value="PAS-like_dom_sf"/>
</dbReference>
<evidence type="ECO:0000256" key="3">
    <source>
        <dbReference type="ARBA" id="ARBA00012438"/>
    </source>
</evidence>